<proteinExistence type="predicted"/>
<accession>A0ABV4AIE5</accession>
<name>A0ABV4AIE5_9GAMM</name>
<evidence type="ECO:0000256" key="1">
    <source>
        <dbReference type="SAM" id="Phobius"/>
    </source>
</evidence>
<feature type="transmembrane region" description="Helical" evidence="1">
    <location>
        <begin position="42"/>
        <end position="67"/>
    </location>
</feature>
<keyword evidence="1" id="KW-1133">Transmembrane helix</keyword>
<evidence type="ECO:0000313" key="2">
    <source>
        <dbReference type="EMBL" id="MEY1662217.1"/>
    </source>
</evidence>
<reference evidence="2 3" key="1">
    <citation type="submission" date="2024-07" db="EMBL/GenBank/DDBJ databases">
        <authorList>
            <person name="Ren Q."/>
        </authorList>
    </citation>
    <scope>NUCLEOTIDE SEQUENCE [LARGE SCALE GENOMIC DNA]</scope>
    <source>
        <strain evidence="2 3">REN37</strain>
    </source>
</reference>
<dbReference type="EMBL" id="JBGCUO010000001">
    <property type="protein sequence ID" value="MEY1662217.1"/>
    <property type="molecule type" value="Genomic_DNA"/>
</dbReference>
<evidence type="ECO:0008006" key="4">
    <source>
        <dbReference type="Google" id="ProtNLM"/>
    </source>
</evidence>
<dbReference type="RefSeq" id="WP_369455456.1">
    <property type="nucleotide sequence ID" value="NZ_JBGCUO010000001.1"/>
</dbReference>
<evidence type="ECO:0000313" key="3">
    <source>
        <dbReference type="Proteomes" id="UP001562065"/>
    </source>
</evidence>
<keyword evidence="1" id="KW-0812">Transmembrane</keyword>
<gene>
    <name evidence="2" type="ORF">AB5I84_08660</name>
</gene>
<sequence>MTLLAAVLYFLNNHSLLSLALLAAIAFVIGGLLRLRSGNTRWWSLGVVGLVLGSINVFAGSAVNALFLNAAGTVGSAVITASEQTGSQRNERFINAYRGVLTTASGDDVLFSFDSTSASVYPLSSSVAIPPLGERFVVKYVPGFERNVVIMAEQSEFGRRYAMTQAQQPVEQARRQWQASPANPEFREGYRQALRVFLLHHGEQAPNALVASYRRALSELESSAHSREDD</sequence>
<protein>
    <recommendedName>
        <fullName evidence="4">DUF4105 domain-containing protein</fullName>
    </recommendedName>
</protein>
<organism evidence="2 3">
    <name type="scientific">Isoalcanivorax beigongshangi</name>
    <dbReference type="NCBI Taxonomy" id="3238810"/>
    <lineage>
        <taxon>Bacteria</taxon>
        <taxon>Pseudomonadati</taxon>
        <taxon>Pseudomonadota</taxon>
        <taxon>Gammaproteobacteria</taxon>
        <taxon>Oceanospirillales</taxon>
        <taxon>Alcanivoracaceae</taxon>
        <taxon>Isoalcanivorax</taxon>
    </lineage>
</organism>
<feature type="transmembrane region" description="Helical" evidence="1">
    <location>
        <begin position="16"/>
        <end position="35"/>
    </location>
</feature>
<comment type="caution">
    <text evidence="2">The sequence shown here is derived from an EMBL/GenBank/DDBJ whole genome shotgun (WGS) entry which is preliminary data.</text>
</comment>
<keyword evidence="1" id="KW-0472">Membrane</keyword>
<keyword evidence="3" id="KW-1185">Reference proteome</keyword>
<dbReference type="Proteomes" id="UP001562065">
    <property type="component" value="Unassembled WGS sequence"/>
</dbReference>